<feature type="transmembrane region" description="Helical" evidence="2">
    <location>
        <begin position="108"/>
        <end position="141"/>
    </location>
</feature>
<proteinExistence type="predicted"/>
<accession>A0ABR9ZLM5</accession>
<gene>
    <name evidence="5" type="ORF">IRY30_09480</name>
</gene>
<feature type="chain" id="PRO_5046344987" evidence="3">
    <location>
        <begin position="21"/>
        <end position="1176"/>
    </location>
</feature>
<feature type="region of interest" description="Disordered" evidence="1">
    <location>
        <begin position="584"/>
        <end position="604"/>
    </location>
</feature>
<comment type="caution">
    <text evidence="5">The sequence shown here is derived from an EMBL/GenBank/DDBJ whole genome shotgun (WGS) entry which is preliminary data.</text>
</comment>
<reference evidence="5 6" key="1">
    <citation type="submission" date="2020-10" db="EMBL/GenBank/DDBJ databases">
        <title>Novel species in genus Corynebacterium.</title>
        <authorList>
            <person name="Zhang G."/>
        </authorList>
    </citation>
    <scope>NUCLEOTIDE SEQUENCE [LARGE SCALE GENOMIC DNA]</scope>
    <source>
        <strain evidence="5 6">DSM 45110</strain>
    </source>
</reference>
<sequence>MSLLAWLALAFLQAPGLVVADTKHDLTADPWGFLAQALTPWTNIFPLGQLQNQAYGYLFPHGLFFGLLSWLPDWITQRLWWGLLLFIAFAGTFKLLERAGVGTRSSRVIAAILYALSPRILATLGAISSEAWVVALAPWVLLPVVCATTSTSRKYTRLMALNSALAVLLLGAVNAVATVAVIIPAVMWWGASLLNRKHRKQALYFGLWWIPAGIAACFWWVGPLLILGHYSPPFTDFIESSGLTTRWLNLMEVLRGTTSWTPFLSSERAGGFAQATEPVFIVATLVVALVGLWGIMQRSMPFGWRWLSILLAGILIMTLAVDPFSPLSSAYRHFLDTSGAPLRNLHKFDPLVRLALVAGVAHALRGIRWPGLSRQGWAEWKHPEKNLHVVQGIATGLLVVLVTATAWSGRIAPADGYKAVPEYWQEAAQWLNHNADGVHQSNHEVARTLILPEARFARQTWGNTRDEPAQPLLDVPWVVRDSIPLVQPSAIRALDGTQAALESGESIPTLAATLWNQGIGQILVRTDLTQAANTPGAKNTLRTIKSSPGFTQAATFGQGDGGDGSAGSPDAITIFRVEPPQLAAQDSTAQNSNAQNSNAQDATAGDVRMVDRQDAEIIAAGPEVLPRLAEADAALGRNTMPRTRLLASGSADVQTVTDTPALRDHNYGNVVDANSEIMAPDDHTNVLNRVRDYPALPAPNDPNSYTRVATTGSIIASSSAADPTNFTGAQTISGLNAAVDGQTSTAWRPADGVSSGQWMELRIPAWKDRLKLEFTTQGSPARIQVSSLFREGDSDPRVEEDTQEAVRTSTTVIPNAGTTAAVSLPVGKANAVRITVLSSFGDFGISEVKLIDGRTGADLTPQRNITVPEPAADNPSAINRWVFGQEIPEGTMRRTFTVPERTGGMAVDAQGRTNVLINTPDCADSPSTVHVDEEEHSCGETITLAPGEHTISSDARWVALSAAEPLLAEAIQKTPAAESLAKNEENGGEGYNVEASAEERIIFSPSDSNPGRVGTLRSSEGELTLQPITVNGWQQGWIIPAGASGTFAMSFAATTFYQGWLIVGLILALLLVAATLWGWWKYRGRLSNERIERPENGIETDTEPESERTEARLSGIFNGSTSYKVTRGAFLGGFAVAIILAARHPWGSESYAGDYWLVTVALLVSLVAVIAARFSR</sequence>
<evidence type="ECO:0000256" key="2">
    <source>
        <dbReference type="SAM" id="Phobius"/>
    </source>
</evidence>
<organism evidence="5 6">
    <name type="scientific">Corynebacterium suicordis DSM 45110</name>
    <dbReference type="NCBI Taxonomy" id="1121369"/>
    <lineage>
        <taxon>Bacteria</taxon>
        <taxon>Bacillati</taxon>
        <taxon>Actinomycetota</taxon>
        <taxon>Actinomycetes</taxon>
        <taxon>Mycobacteriales</taxon>
        <taxon>Corynebacteriaceae</taxon>
        <taxon>Corynebacterium</taxon>
    </lineage>
</organism>
<keyword evidence="2" id="KW-0472">Membrane</keyword>
<dbReference type="EMBL" id="JADKMY010000003">
    <property type="protein sequence ID" value="MBF4554299.1"/>
    <property type="molecule type" value="Genomic_DNA"/>
</dbReference>
<feature type="signal peptide" evidence="3">
    <location>
        <begin position="1"/>
        <end position="20"/>
    </location>
</feature>
<feature type="transmembrane region" description="Helical" evidence="2">
    <location>
        <begin position="1059"/>
        <end position="1080"/>
    </location>
</feature>
<feature type="transmembrane region" description="Helical" evidence="2">
    <location>
        <begin position="302"/>
        <end position="321"/>
    </location>
</feature>
<feature type="transmembrane region" description="Helical" evidence="2">
    <location>
        <begin position="278"/>
        <end position="295"/>
    </location>
</feature>
<protein>
    <submittedName>
        <fullName evidence="5">DUF3367 domain-containing protein</fullName>
    </submittedName>
</protein>
<name>A0ABR9ZLM5_9CORY</name>
<evidence type="ECO:0000259" key="4">
    <source>
        <dbReference type="Pfam" id="PF11847"/>
    </source>
</evidence>
<feature type="transmembrane region" description="Helical" evidence="2">
    <location>
        <begin position="1125"/>
        <end position="1143"/>
    </location>
</feature>
<feature type="transmembrane region" description="Helical" evidence="2">
    <location>
        <begin position="78"/>
        <end position="96"/>
    </location>
</feature>
<feature type="transmembrane region" description="Helical" evidence="2">
    <location>
        <begin position="161"/>
        <end position="190"/>
    </location>
</feature>
<feature type="domain" description="Alpha-(1-&gt;3)-arabinofuranosyltransferase N-terminal GT-C" evidence="4">
    <location>
        <begin position="6"/>
        <end position="690"/>
    </location>
</feature>
<feature type="transmembrane region" description="Helical" evidence="2">
    <location>
        <begin position="1155"/>
        <end position="1174"/>
    </location>
</feature>
<feature type="transmembrane region" description="Helical" evidence="2">
    <location>
        <begin position="202"/>
        <end position="221"/>
    </location>
</feature>
<evidence type="ECO:0000313" key="5">
    <source>
        <dbReference type="EMBL" id="MBF4554299.1"/>
    </source>
</evidence>
<dbReference type="InterPro" id="IPR021798">
    <property type="entry name" value="AftD_N"/>
</dbReference>
<feature type="region of interest" description="Disordered" evidence="1">
    <location>
        <begin position="550"/>
        <end position="570"/>
    </location>
</feature>
<dbReference type="Pfam" id="PF11847">
    <property type="entry name" value="GT-C_AftD"/>
    <property type="match status" value="1"/>
</dbReference>
<evidence type="ECO:0000256" key="1">
    <source>
        <dbReference type="SAM" id="MobiDB-lite"/>
    </source>
</evidence>
<dbReference type="Proteomes" id="UP000635902">
    <property type="component" value="Unassembled WGS sequence"/>
</dbReference>
<evidence type="ECO:0000313" key="6">
    <source>
        <dbReference type="Proteomes" id="UP000635902"/>
    </source>
</evidence>
<keyword evidence="6" id="KW-1185">Reference proteome</keyword>
<keyword evidence="2" id="KW-0812">Transmembrane</keyword>
<keyword evidence="3" id="KW-0732">Signal</keyword>
<evidence type="ECO:0000256" key="3">
    <source>
        <dbReference type="SAM" id="SignalP"/>
    </source>
</evidence>
<keyword evidence="2" id="KW-1133">Transmembrane helix</keyword>